<dbReference type="AlphaFoldDB" id="A0A081CP75"/>
<feature type="region of interest" description="Disordered" evidence="1">
    <location>
        <begin position="379"/>
        <end position="398"/>
    </location>
</feature>
<dbReference type="Proteomes" id="UP000053758">
    <property type="component" value="Unassembled WGS sequence"/>
</dbReference>
<feature type="compositionally biased region" description="Basic and acidic residues" evidence="1">
    <location>
        <begin position="111"/>
        <end position="121"/>
    </location>
</feature>
<evidence type="ECO:0000313" key="4">
    <source>
        <dbReference type="Proteomes" id="UP000053758"/>
    </source>
</evidence>
<dbReference type="InterPro" id="IPR021833">
    <property type="entry name" value="DUF3425"/>
</dbReference>
<dbReference type="InterPro" id="IPR046347">
    <property type="entry name" value="bZIP_sf"/>
</dbReference>
<dbReference type="GeneID" id="26307517"/>
<dbReference type="PANTHER" id="PTHR38116">
    <property type="entry name" value="CHROMOSOME 7, WHOLE GENOME SHOTGUN SEQUENCE"/>
    <property type="match status" value="1"/>
</dbReference>
<keyword evidence="4" id="KW-1185">Reference proteome</keyword>
<reference evidence="3" key="1">
    <citation type="submission" date="2014-07" db="EMBL/GenBank/DDBJ databases">
        <title>Draft genome sequence of the yeast Pseudozyma antarctica JCM 10317 known as a producer of lipase B which used in a wide range of industrial applications.</title>
        <authorList>
            <person name="Morita T."/>
            <person name="Saika A."/>
            <person name="Koike H."/>
        </authorList>
    </citation>
    <scope>NUCLEOTIDE SEQUENCE</scope>
    <source>
        <strain evidence="3">JCM 10317</strain>
    </source>
</reference>
<dbReference type="CDD" id="cd14688">
    <property type="entry name" value="bZIP_YAP"/>
    <property type="match status" value="1"/>
</dbReference>
<sequence>MAARAQPCRFKNINMNAAPDPTVDIQDLDSWLASVATTLAPTTQSTEAATALPAWLQEALDGAELGPTAGPSSAGPSTVADGSTSETSGPSKSLERIRRKNRLAQQRSRQRRSEHVKELEDQVRQLRQLLELERQRNAASESNQLTASQRRMPASHATNKEVRGSVSMSRLLAMLADGTLDDRFFPLLGRHFDNSSFHRRSDGSLRSALTDPDSAISWQVSFNTDSSNFARAASTQLGLPSAIVMPELVLYKVCRFYFRLLLPFSTSFGSGMVNLATAELMQEPESVSARWNRHPSDASHSLDDTGTLPELLMPTRLQSTVGSHPIEIAIIPFASLRDRLLLTVLAMNGTQSFEVEDAAGMIWPDEDMIYDHTFSTKPNSGKPIERAESIGSRPAAPRKDPLCPAARAWLDEFMVDFVGSLRVWNASDDCFNTTAFELRPHFVAKYRLLFDAELIRTSNFWRSSRGEPSLRTR</sequence>
<feature type="compositionally biased region" description="Polar residues" evidence="1">
    <location>
        <begin position="137"/>
        <end position="149"/>
    </location>
</feature>
<accession>A0A081CP75</accession>
<dbReference type="PROSITE" id="PS00036">
    <property type="entry name" value="BZIP_BASIC"/>
    <property type="match status" value="1"/>
</dbReference>
<dbReference type="HOGENOM" id="CLU_595992_0_0_1"/>
<dbReference type="InterPro" id="IPR004827">
    <property type="entry name" value="bZIP"/>
</dbReference>
<feature type="region of interest" description="Disordered" evidence="1">
    <location>
        <begin position="135"/>
        <end position="162"/>
    </location>
</feature>
<feature type="region of interest" description="Disordered" evidence="1">
    <location>
        <begin position="63"/>
        <end position="121"/>
    </location>
</feature>
<gene>
    <name evidence="3" type="ORF">PAN0_106c6730</name>
</gene>
<dbReference type="PANTHER" id="PTHR38116:SF9">
    <property type="entry name" value="BZIP DOMAIN-CONTAINING PROTEIN"/>
    <property type="match status" value="1"/>
</dbReference>
<evidence type="ECO:0000313" key="3">
    <source>
        <dbReference type="EMBL" id="GAK68471.1"/>
    </source>
</evidence>
<organism evidence="3">
    <name type="scientific">Pseudozyma antarctica</name>
    <name type="common">Yeast</name>
    <name type="synonym">Candida antarctica</name>
    <dbReference type="NCBI Taxonomy" id="84753"/>
    <lineage>
        <taxon>Eukaryota</taxon>
        <taxon>Fungi</taxon>
        <taxon>Dikarya</taxon>
        <taxon>Basidiomycota</taxon>
        <taxon>Ustilaginomycotina</taxon>
        <taxon>Ustilaginomycetes</taxon>
        <taxon>Ustilaginales</taxon>
        <taxon>Ustilaginaceae</taxon>
        <taxon>Moesziomyces</taxon>
    </lineage>
</organism>
<feature type="compositionally biased region" description="Basic residues" evidence="1">
    <location>
        <begin position="97"/>
        <end position="110"/>
    </location>
</feature>
<dbReference type="GO" id="GO:0003700">
    <property type="term" value="F:DNA-binding transcription factor activity"/>
    <property type="evidence" value="ECO:0007669"/>
    <property type="project" value="InterPro"/>
</dbReference>
<evidence type="ECO:0000259" key="2">
    <source>
        <dbReference type="PROSITE" id="PS00036"/>
    </source>
</evidence>
<dbReference type="Pfam" id="PF11905">
    <property type="entry name" value="DUF3425"/>
    <property type="match status" value="1"/>
</dbReference>
<proteinExistence type="predicted"/>
<name>A0A081CP75_PSEA2</name>
<dbReference type="RefSeq" id="XP_014653328.1">
    <property type="nucleotide sequence ID" value="XM_014797842.1"/>
</dbReference>
<dbReference type="EMBL" id="DF830173">
    <property type="protein sequence ID" value="GAK68471.1"/>
    <property type="molecule type" value="Genomic_DNA"/>
</dbReference>
<protein>
    <recommendedName>
        <fullName evidence="2">BZIP domain-containing protein</fullName>
    </recommendedName>
</protein>
<evidence type="ECO:0000256" key="1">
    <source>
        <dbReference type="SAM" id="MobiDB-lite"/>
    </source>
</evidence>
<feature type="compositionally biased region" description="Polar residues" evidence="1">
    <location>
        <begin position="70"/>
        <end position="91"/>
    </location>
</feature>
<dbReference type="SUPFAM" id="SSF57959">
    <property type="entry name" value="Leucine zipper domain"/>
    <property type="match status" value="1"/>
</dbReference>
<feature type="domain" description="BZIP" evidence="2">
    <location>
        <begin position="96"/>
        <end position="111"/>
    </location>
</feature>